<evidence type="ECO:0000313" key="2">
    <source>
        <dbReference type="Proteomes" id="UP000037020"/>
    </source>
</evidence>
<organism evidence="1 2">
    <name type="scientific">Streptomyces varsoviensis</name>
    <dbReference type="NCBI Taxonomy" id="67373"/>
    <lineage>
        <taxon>Bacteria</taxon>
        <taxon>Bacillati</taxon>
        <taxon>Actinomycetota</taxon>
        <taxon>Actinomycetes</taxon>
        <taxon>Kitasatosporales</taxon>
        <taxon>Streptomycetaceae</taxon>
        <taxon>Streptomyces</taxon>
    </lineage>
</organism>
<keyword evidence="2" id="KW-1185">Reference proteome</keyword>
<dbReference type="EMBL" id="LGUT01002424">
    <property type="protein sequence ID" value="KOG87120.1"/>
    <property type="molecule type" value="Genomic_DNA"/>
</dbReference>
<name>A0ABR5J130_9ACTN</name>
<evidence type="ECO:0000313" key="1">
    <source>
        <dbReference type="EMBL" id="KOG87120.1"/>
    </source>
</evidence>
<accession>A0ABR5J130</accession>
<sequence length="93" mass="10419">MAELRPLADDLNSDARALARMLRELFDGLDVSVRRYAARRHRDAGTFSRYLSGTRVPPWEVIMDLFTDLAEHRGTAATPAAIELVRGLHQTAV</sequence>
<protein>
    <submittedName>
        <fullName evidence="1">Regulator</fullName>
    </submittedName>
</protein>
<gene>
    <name evidence="1" type="ORF">ADK38_27215</name>
</gene>
<proteinExistence type="predicted"/>
<dbReference type="Proteomes" id="UP000037020">
    <property type="component" value="Unassembled WGS sequence"/>
</dbReference>
<feature type="non-terminal residue" evidence="1">
    <location>
        <position position="93"/>
    </location>
</feature>
<reference evidence="1 2" key="1">
    <citation type="submission" date="2015-07" db="EMBL/GenBank/DDBJ databases">
        <authorList>
            <person name="Ju K.-S."/>
            <person name="Doroghazi J.R."/>
            <person name="Metcalf W.W."/>
        </authorList>
    </citation>
    <scope>NUCLEOTIDE SEQUENCE [LARGE SCALE GENOMIC DNA]</scope>
    <source>
        <strain evidence="1 2">NRRL B-3589</strain>
    </source>
</reference>
<comment type="caution">
    <text evidence="1">The sequence shown here is derived from an EMBL/GenBank/DDBJ whole genome shotgun (WGS) entry which is preliminary data.</text>
</comment>